<reference evidence="2" key="1">
    <citation type="journal article" date="2021" name="BMC Genomics">
        <title>Chromosome-level genome assembly and manually-curated proteome of model necrotroph Parastagonospora nodorum Sn15 reveals a genome-wide trove of candidate effector homologs, and redundancy of virulence-related functions within an accessory chromosome.</title>
        <authorList>
            <person name="Bertazzoni S."/>
            <person name="Jones D.A.B."/>
            <person name="Phan H.T."/>
            <person name="Tan K.-C."/>
            <person name="Hane J.K."/>
        </authorList>
    </citation>
    <scope>NUCLEOTIDE SEQUENCE [LARGE SCALE GENOMIC DNA]</scope>
    <source>
        <strain evidence="2">SN15 / ATCC MYA-4574 / FGSC 10173)</strain>
    </source>
</reference>
<keyword evidence="2" id="KW-1185">Reference proteome</keyword>
<dbReference type="VEuPathDB" id="FungiDB:JI435_437650"/>
<proteinExistence type="predicted"/>
<dbReference type="Proteomes" id="UP000663193">
    <property type="component" value="Chromosome 10"/>
</dbReference>
<evidence type="ECO:0000313" key="2">
    <source>
        <dbReference type="Proteomes" id="UP000663193"/>
    </source>
</evidence>
<dbReference type="AlphaFoldDB" id="A0A7U2I5A4"/>
<gene>
    <name evidence="1" type="ORF">JI435_437650</name>
</gene>
<dbReference type="EMBL" id="CP069032">
    <property type="protein sequence ID" value="QRC99882.1"/>
    <property type="molecule type" value="Genomic_DNA"/>
</dbReference>
<accession>A0A7U2I5A4</accession>
<sequence>MNCLSGAKWFIVELQTCDNKASPYRAQPGTFRKSHVRGSAFGQRVPDQGLRDRHNDTKLFYLLSQYQTTRFPARWDCETSRAAPTEPGPVSSTIRRILQCWDKNRSENVRSSNSIEFVDAGCSCDVAGETWFAQGMDEESLCIMIN</sequence>
<protein>
    <submittedName>
        <fullName evidence="1">Uncharacterized protein</fullName>
    </submittedName>
</protein>
<evidence type="ECO:0000313" key="1">
    <source>
        <dbReference type="EMBL" id="QRC99882.1"/>
    </source>
</evidence>
<name>A0A7U2I5A4_PHANO</name>
<organism evidence="1 2">
    <name type="scientific">Phaeosphaeria nodorum (strain SN15 / ATCC MYA-4574 / FGSC 10173)</name>
    <name type="common">Glume blotch fungus</name>
    <name type="synonym">Parastagonospora nodorum</name>
    <dbReference type="NCBI Taxonomy" id="321614"/>
    <lineage>
        <taxon>Eukaryota</taxon>
        <taxon>Fungi</taxon>
        <taxon>Dikarya</taxon>
        <taxon>Ascomycota</taxon>
        <taxon>Pezizomycotina</taxon>
        <taxon>Dothideomycetes</taxon>
        <taxon>Pleosporomycetidae</taxon>
        <taxon>Pleosporales</taxon>
        <taxon>Pleosporineae</taxon>
        <taxon>Phaeosphaeriaceae</taxon>
        <taxon>Parastagonospora</taxon>
    </lineage>
</organism>